<dbReference type="GO" id="GO:2001295">
    <property type="term" value="P:malonyl-CoA biosynthetic process"/>
    <property type="evidence" value="ECO:0007669"/>
    <property type="project" value="UniProtKB-UniRule"/>
</dbReference>
<dbReference type="HAMAP" id="MF_00823">
    <property type="entry name" value="AcetylCoA_CT_alpha"/>
    <property type="match status" value="1"/>
</dbReference>
<dbReference type="InterPro" id="IPR001095">
    <property type="entry name" value="Acetyl_CoA_COase_a_su"/>
</dbReference>
<protein>
    <recommendedName>
        <fullName evidence="10">Acetyl-coenzyme A carboxylase carboxyl transferase subunit alpha</fullName>
        <shortName evidence="10">ACCase subunit alpha</shortName>
        <shortName evidence="10">Acetyl-CoA carboxylase carboxyltransferase subunit alpha</shortName>
        <ecNumber evidence="10">2.1.3.15</ecNumber>
    </recommendedName>
</protein>
<comment type="subunit">
    <text evidence="10">Acetyl-CoA carboxylase is a heterohexamer composed of biotin carboxyl carrier protein (AccB), biotin carboxylase (AccC) and two subunits each of ACCase subunit alpha (AccA) and ACCase subunit beta (AccD).</text>
</comment>
<keyword evidence="2 10" id="KW-0444">Lipid biosynthesis</keyword>
<evidence type="ECO:0000256" key="2">
    <source>
        <dbReference type="ARBA" id="ARBA00022516"/>
    </source>
</evidence>
<dbReference type="InterPro" id="IPR029045">
    <property type="entry name" value="ClpP/crotonase-like_dom_sf"/>
</dbReference>
<dbReference type="EMBL" id="FOOK01000018">
    <property type="protein sequence ID" value="SFG15111.1"/>
    <property type="molecule type" value="Genomic_DNA"/>
</dbReference>
<proteinExistence type="inferred from homology"/>
<comment type="catalytic activity">
    <reaction evidence="9 10">
        <text>N(6)-carboxybiotinyl-L-lysyl-[protein] + acetyl-CoA = N(6)-biotinyl-L-lysyl-[protein] + malonyl-CoA</text>
        <dbReference type="Rhea" id="RHEA:54728"/>
        <dbReference type="Rhea" id="RHEA-COMP:10505"/>
        <dbReference type="Rhea" id="RHEA-COMP:10506"/>
        <dbReference type="ChEBI" id="CHEBI:57288"/>
        <dbReference type="ChEBI" id="CHEBI:57384"/>
        <dbReference type="ChEBI" id="CHEBI:83144"/>
        <dbReference type="ChEBI" id="CHEBI:83145"/>
        <dbReference type="EC" id="2.1.3.15"/>
    </reaction>
</comment>
<evidence type="ECO:0000256" key="3">
    <source>
        <dbReference type="ARBA" id="ARBA00022679"/>
    </source>
</evidence>
<dbReference type="GO" id="GO:0005524">
    <property type="term" value="F:ATP binding"/>
    <property type="evidence" value="ECO:0007669"/>
    <property type="project" value="UniProtKB-KW"/>
</dbReference>
<dbReference type="GO" id="GO:0003989">
    <property type="term" value="F:acetyl-CoA carboxylase activity"/>
    <property type="evidence" value="ECO:0007669"/>
    <property type="project" value="InterPro"/>
</dbReference>
<comment type="subcellular location">
    <subcellularLocation>
        <location evidence="10">Cytoplasm</location>
    </subcellularLocation>
</comment>
<dbReference type="GO" id="GO:0009317">
    <property type="term" value="C:acetyl-CoA carboxylase complex"/>
    <property type="evidence" value="ECO:0007669"/>
    <property type="project" value="InterPro"/>
</dbReference>
<dbReference type="Gene3D" id="3.90.226.10">
    <property type="entry name" value="2-enoyl-CoA Hydratase, Chain A, domain 1"/>
    <property type="match status" value="1"/>
</dbReference>
<dbReference type="NCBIfam" id="NF004344">
    <property type="entry name" value="PRK05724.1"/>
    <property type="match status" value="1"/>
</dbReference>
<evidence type="ECO:0000313" key="13">
    <source>
        <dbReference type="Proteomes" id="UP000198661"/>
    </source>
</evidence>
<dbReference type="NCBIfam" id="TIGR00513">
    <property type="entry name" value="accA"/>
    <property type="match status" value="1"/>
</dbReference>
<evidence type="ECO:0000256" key="10">
    <source>
        <dbReference type="HAMAP-Rule" id="MF_00823"/>
    </source>
</evidence>
<organism evidence="12 13">
    <name type="scientific">Planifilum fulgidum</name>
    <dbReference type="NCBI Taxonomy" id="201973"/>
    <lineage>
        <taxon>Bacteria</taxon>
        <taxon>Bacillati</taxon>
        <taxon>Bacillota</taxon>
        <taxon>Bacilli</taxon>
        <taxon>Bacillales</taxon>
        <taxon>Thermoactinomycetaceae</taxon>
        <taxon>Planifilum</taxon>
    </lineage>
</organism>
<dbReference type="STRING" id="201973.SAMN04488025_1186"/>
<dbReference type="EC" id="2.1.3.15" evidence="10"/>
<evidence type="ECO:0000256" key="8">
    <source>
        <dbReference type="ARBA" id="ARBA00023160"/>
    </source>
</evidence>
<dbReference type="GO" id="GO:0016743">
    <property type="term" value="F:carboxyl- or carbamoyltransferase activity"/>
    <property type="evidence" value="ECO:0007669"/>
    <property type="project" value="UniProtKB-UniRule"/>
</dbReference>
<keyword evidence="8 10" id="KW-0275">Fatty acid biosynthesis</keyword>
<dbReference type="SUPFAM" id="SSF52096">
    <property type="entry name" value="ClpP/crotonase"/>
    <property type="match status" value="1"/>
</dbReference>
<dbReference type="PRINTS" id="PR01069">
    <property type="entry name" value="ACCCTRFRASEA"/>
</dbReference>
<dbReference type="PANTHER" id="PTHR42853:SF3">
    <property type="entry name" value="ACETYL-COENZYME A CARBOXYLASE CARBOXYL TRANSFERASE SUBUNIT ALPHA, CHLOROPLASTIC"/>
    <property type="match status" value="1"/>
</dbReference>
<keyword evidence="10" id="KW-0963">Cytoplasm</keyword>
<dbReference type="Proteomes" id="UP000198661">
    <property type="component" value="Unassembled WGS sequence"/>
</dbReference>
<dbReference type="GO" id="GO:0006633">
    <property type="term" value="P:fatty acid biosynthetic process"/>
    <property type="evidence" value="ECO:0007669"/>
    <property type="project" value="UniProtKB-KW"/>
</dbReference>
<evidence type="ECO:0000256" key="1">
    <source>
        <dbReference type="ARBA" id="ARBA00004956"/>
    </source>
</evidence>
<keyword evidence="7 10" id="KW-0443">Lipid metabolism</keyword>
<dbReference type="PROSITE" id="PS50989">
    <property type="entry name" value="COA_CT_CTER"/>
    <property type="match status" value="1"/>
</dbReference>
<dbReference type="UniPathway" id="UPA00655">
    <property type="reaction ID" value="UER00711"/>
</dbReference>
<comment type="similarity">
    <text evidence="10">Belongs to the AccA family.</text>
</comment>
<dbReference type="NCBIfam" id="NF041504">
    <property type="entry name" value="AccA_sub"/>
    <property type="match status" value="1"/>
</dbReference>
<comment type="function">
    <text evidence="10">Component of the acetyl coenzyme A carboxylase (ACC) complex. First, biotin carboxylase catalyzes the carboxylation of biotin on its carrier protein (BCCP) and then the CO(2) group is transferred by the carboxyltransferase to acetyl-CoA to form malonyl-CoA.</text>
</comment>
<sequence>MGEMPMANGHLPFEKPIIELRQKIAELKKFTKEKEIDLSDEIATLEAKAERLEKEIYGNLTPWQRVQIARHPSRPTTLDYIQRIFTDFIELHGDRLYGDDPAIVGGIAKLDGMPVTVIGHERGKDTKDKIARNFGMPHPEGYRKALRLMQQADKFGRPIITFIDTQGAHPGIEAEQRGQSEAIARNLREMAGFSVPIVCVVTGEGGSGGALAISVGNRLLMLEHAYYSVITPEGAAAILWRDAAEAQQAAEALRITAQDLLKLGVVDRVIPEPKGGAHRDPDAQAAWIKEALLETLKPLLEMDGKALVADRHRKYAQIGVFAGGD</sequence>
<keyword evidence="13" id="KW-1185">Reference proteome</keyword>
<keyword evidence="4 10" id="KW-0547">Nucleotide-binding</keyword>
<feature type="domain" description="CoA carboxyltransferase C-terminal" evidence="11">
    <location>
        <begin position="44"/>
        <end position="298"/>
    </location>
</feature>
<gene>
    <name evidence="10" type="primary">accA</name>
    <name evidence="12" type="ORF">SAMN04488025_1186</name>
</gene>
<keyword evidence="6 10" id="KW-0067">ATP-binding</keyword>
<evidence type="ECO:0000256" key="9">
    <source>
        <dbReference type="ARBA" id="ARBA00049152"/>
    </source>
</evidence>
<dbReference type="AlphaFoldDB" id="A0A1I2PNV7"/>
<evidence type="ECO:0000256" key="4">
    <source>
        <dbReference type="ARBA" id="ARBA00022741"/>
    </source>
</evidence>
<evidence type="ECO:0000256" key="7">
    <source>
        <dbReference type="ARBA" id="ARBA00023098"/>
    </source>
</evidence>
<evidence type="ECO:0000259" key="11">
    <source>
        <dbReference type="PROSITE" id="PS50989"/>
    </source>
</evidence>
<reference evidence="12 13" key="1">
    <citation type="submission" date="2016-10" db="EMBL/GenBank/DDBJ databases">
        <authorList>
            <person name="de Groot N.N."/>
        </authorList>
    </citation>
    <scope>NUCLEOTIDE SEQUENCE [LARGE SCALE GENOMIC DNA]</scope>
    <source>
        <strain evidence="12 13">DSM 44945</strain>
    </source>
</reference>
<evidence type="ECO:0000256" key="5">
    <source>
        <dbReference type="ARBA" id="ARBA00022832"/>
    </source>
</evidence>
<accession>A0A1I2PNV7</accession>
<keyword evidence="3 10" id="KW-0808">Transferase</keyword>
<name>A0A1I2PNV7_9BACL</name>
<evidence type="ECO:0000313" key="12">
    <source>
        <dbReference type="EMBL" id="SFG15111.1"/>
    </source>
</evidence>
<dbReference type="PANTHER" id="PTHR42853">
    <property type="entry name" value="ACETYL-COENZYME A CARBOXYLASE CARBOXYL TRANSFERASE SUBUNIT ALPHA"/>
    <property type="match status" value="1"/>
</dbReference>
<comment type="pathway">
    <text evidence="1 10">Lipid metabolism; malonyl-CoA biosynthesis; malonyl-CoA from acetyl-CoA: step 1/1.</text>
</comment>
<keyword evidence="5 10" id="KW-0276">Fatty acid metabolism</keyword>
<evidence type="ECO:0000256" key="6">
    <source>
        <dbReference type="ARBA" id="ARBA00022840"/>
    </source>
</evidence>
<dbReference type="InterPro" id="IPR011763">
    <property type="entry name" value="COA_CT_C"/>
</dbReference>
<dbReference type="Pfam" id="PF03255">
    <property type="entry name" value="ACCA"/>
    <property type="match status" value="1"/>
</dbReference>